<evidence type="ECO:0000313" key="1">
    <source>
        <dbReference type="EMBL" id="KAI3665229.1"/>
    </source>
</evidence>
<accession>A0ACB8XFX2</accession>
<keyword evidence="2" id="KW-1185">Reference proteome</keyword>
<name>A0ACB8XFX2_ARCLA</name>
<sequence>MVQDCGEHTLPVSGVVKKKVSRGEQLQRAQWLRAAILGANDGLLSTTSLMMGVGAAQEDQWFMILSGVAGAVAGACSMAVGEFVSVATQRDIELALNQEYNSKENSNLQEIKLEIPKNDKTIVETYIPAVPSPEKSPVVKVVPMEAREKTEKDEKERLPNPFKAGAASASAFLCGSLFPLVSAMAVDDYTARVVAVVVVASVALVLFGGIGAFVGGSCVRASAVRVLVGGWISMAVTYSLLKPLDGVTDKKMSKDS</sequence>
<comment type="caution">
    <text evidence="1">The sequence shown here is derived from an EMBL/GenBank/DDBJ whole genome shotgun (WGS) entry which is preliminary data.</text>
</comment>
<dbReference type="Proteomes" id="UP001055879">
    <property type="component" value="Linkage Group LG18"/>
</dbReference>
<reference evidence="1 2" key="2">
    <citation type="journal article" date="2022" name="Mol. Ecol. Resour.">
        <title>The genomes of chicory, endive, great burdock and yacon provide insights into Asteraceae paleo-polyploidization history and plant inulin production.</title>
        <authorList>
            <person name="Fan W."/>
            <person name="Wang S."/>
            <person name="Wang H."/>
            <person name="Wang A."/>
            <person name="Jiang F."/>
            <person name="Liu H."/>
            <person name="Zhao H."/>
            <person name="Xu D."/>
            <person name="Zhang Y."/>
        </authorList>
    </citation>
    <scope>NUCLEOTIDE SEQUENCE [LARGE SCALE GENOMIC DNA]</scope>
    <source>
        <strain evidence="2">cv. Niubang</strain>
    </source>
</reference>
<reference evidence="2" key="1">
    <citation type="journal article" date="2022" name="Mol. Ecol. Resour.">
        <title>The genomes of chicory, endive, great burdock and yacon provide insights into Asteraceae palaeo-polyploidization history and plant inulin production.</title>
        <authorList>
            <person name="Fan W."/>
            <person name="Wang S."/>
            <person name="Wang H."/>
            <person name="Wang A."/>
            <person name="Jiang F."/>
            <person name="Liu H."/>
            <person name="Zhao H."/>
            <person name="Xu D."/>
            <person name="Zhang Y."/>
        </authorList>
    </citation>
    <scope>NUCLEOTIDE SEQUENCE [LARGE SCALE GENOMIC DNA]</scope>
    <source>
        <strain evidence="2">cv. Niubang</strain>
    </source>
</reference>
<dbReference type="EMBL" id="CM042064">
    <property type="protein sequence ID" value="KAI3665229.1"/>
    <property type="molecule type" value="Genomic_DNA"/>
</dbReference>
<organism evidence="1 2">
    <name type="scientific">Arctium lappa</name>
    <name type="common">Greater burdock</name>
    <name type="synonym">Lappa major</name>
    <dbReference type="NCBI Taxonomy" id="4217"/>
    <lineage>
        <taxon>Eukaryota</taxon>
        <taxon>Viridiplantae</taxon>
        <taxon>Streptophyta</taxon>
        <taxon>Embryophyta</taxon>
        <taxon>Tracheophyta</taxon>
        <taxon>Spermatophyta</taxon>
        <taxon>Magnoliopsida</taxon>
        <taxon>eudicotyledons</taxon>
        <taxon>Gunneridae</taxon>
        <taxon>Pentapetalae</taxon>
        <taxon>asterids</taxon>
        <taxon>campanulids</taxon>
        <taxon>Asterales</taxon>
        <taxon>Asteraceae</taxon>
        <taxon>Carduoideae</taxon>
        <taxon>Cardueae</taxon>
        <taxon>Arctiinae</taxon>
        <taxon>Arctium</taxon>
    </lineage>
</organism>
<proteinExistence type="predicted"/>
<evidence type="ECO:0000313" key="2">
    <source>
        <dbReference type="Proteomes" id="UP001055879"/>
    </source>
</evidence>
<protein>
    <submittedName>
        <fullName evidence="1">Uncharacterized protein</fullName>
    </submittedName>
</protein>
<gene>
    <name evidence="1" type="ORF">L6452_43853</name>
</gene>